<feature type="compositionally biased region" description="Low complexity" evidence="2">
    <location>
        <begin position="176"/>
        <end position="190"/>
    </location>
</feature>
<name>X6NLW6_RETFI</name>
<accession>X6NLW6</accession>
<evidence type="ECO:0000256" key="2">
    <source>
        <dbReference type="SAM" id="MobiDB-lite"/>
    </source>
</evidence>
<feature type="compositionally biased region" description="Acidic residues" evidence="2">
    <location>
        <begin position="258"/>
        <end position="271"/>
    </location>
</feature>
<protein>
    <submittedName>
        <fullName evidence="3">Uncharacterized protein</fullName>
    </submittedName>
</protein>
<dbReference type="SMART" id="SM00320">
    <property type="entry name" value="WD40"/>
    <property type="match status" value="1"/>
</dbReference>
<dbReference type="PROSITE" id="PS50082">
    <property type="entry name" value="WD_REPEATS_2"/>
    <property type="match status" value="1"/>
</dbReference>
<feature type="region of interest" description="Disordered" evidence="2">
    <location>
        <begin position="174"/>
        <end position="199"/>
    </location>
</feature>
<gene>
    <name evidence="3" type="ORF">RFI_10141</name>
</gene>
<keyword evidence="4" id="KW-1185">Reference proteome</keyword>
<dbReference type="SUPFAM" id="SSF50978">
    <property type="entry name" value="WD40 repeat-like"/>
    <property type="match status" value="1"/>
</dbReference>
<reference evidence="3 4" key="1">
    <citation type="journal article" date="2013" name="Curr. Biol.">
        <title>The Genome of the Foraminiferan Reticulomyxa filosa.</title>
        <authorList>
            <person name="Glockner G."/>
            <person name="Hulsmann N."/>
            <person name="Schleicher M."/>
            <person name="Noegel A.A."/>
            <person name="Eichinger L."/>
            <person name="Gallinger C."/>
            <person name="Pawlowski J."/>
            <person name="Sierra R."/>
            <person name="Euteneuer U."/>
            <person name="Pillet L."/>
            <person name="Moustafa A."/>
            <person name="Platzer M."/>
            <person name="Groth M."/>
            <person name="Szafranski K."/>
            <person name="Schliwa M."/>
        </authorList>
    </citation>
    <scope>NUCLEOTIDE SEQUENCE [LARGE SCALE GENOMIC DNA]</scope>
</reference>
<feature type="repeat" description="WD" evidence="1">
    <location>
        <begin position="115"/>
        <end position="148"/>
    </location>
</feature>
<dbReference type="Proteomes" id="UP000023152">
    <property type="component" value="Unassembled WGS sequence"/>
</dbReference>
<organism evidence="3 4">
    <name type="scientific">Reticulomyxa filosa</name>
    <dbReference type="NCBI Taxonomy" id="46433"/>
    <lineage>
        <taxon>Eukaryota</taxon>
        <taxon>Sar</taxon>
        <taxon>Rhizaria</taxon>
        <taxon>Retaria</taxon>
        <taxon>Foraminifera</taxon>
        <taxon>Monothalamids</taxon>
        <taxon>Reticulomyxidae</taxon>
        <taxon>Reticulomyxa</taxon>
    </lineage>
</organism>
<dbReference type="InterPro" id="IPR036322">
    <property type="entry name" value="WD40_repeat_dom_sf"/>
</dbReference>
<dbReference type="AlphaFoldDB" id="X6NLW6"/>
<comment type="caution">
    <text evidence="3">The sequence shown here is derived from an EMBL/GenBank/DDBJ whole genome shotgun (WGS) entry which is preliminary data.</text>
</comment>
<keyword evidence="1" id="KW-0853">WD repeat</keyword>
<feature type="region of interest" description="Disordered" evidence="2">
    <location>
        <begin position="244"/>
        <end position="272"/>
    </location>
</feature>
<dbReference type="InterPro" id="IPR015943">
    <property type="entry name" value="WD40/YVTN_repeat-like_dom_sf"/>
</dbReference>
<evidence type="ECO:0000313" key="4">
    <source>
        <dbReference type="Proteomes" id="UP000023152"/>
    </source>
</evidence>
<proteinExistence type="predicted"/>
<dbReference type="InterPro" id="IPR001680">
    <property type="entry name" value="WD40_rpt"/>
</dbReference>
<dbReference type="EMBL" id="ASPP01007527">
    <property type="protein sequence ID" value="ETO26991.1"/>
    <property type="molecule type" value="Genomic_DNA"/>
</dbReference>
<sequence length="397" mass="45443">MKHNEMKSAGKKKKRNIRTQLTQLNHANLRSSRVSVTKPWHSYSQALQDDSCLQMSTKAIGRYKKWCIPMTAHHRVLYQHHGASNADVFDYFHPLPPHVFHENQSQVPSHTYFMLHDHKDEVLHCVFSQDGLWLLTASSDGMCLIYDLGRVLLTSPPLSISPLLYQPNVPSHLSDNCNSNNNNNNNNNNNDKTWMDSHPNPLDQDPIPLLCRLSHKHAVHFVSISANKHYVLTVEEIRNTFPDRHKHKHMRKEHASEQEAEPGEDEDEDKEKEEQVCCGAMVNLWQLCRSNHSHLSPAVAVTVVGKLVCKLTDYLREPSTCFTDDSRHFVVTAHHCNIDLFDTASGSKVMTLVHNTCYLFSHLNISNLRLFVTVNCRWIRVYSIAANTTRATNGNTF</sequence>
<dbReference type="Gene3D" id="2.130.10.10">
    <property type="entry name" value="YVTN repeat-like/Quinoprotein amine dehydrogenase"/>
    <property type="match status" value="1"/>
</dbReference>
<evidence type="ECO:0000256" key="1">
    <source>
        <dbReference type="PROSITE-ProRule" id="PRU00221"/>
    </source>
</evidence>
<evidence type="ECO:0000313" key="3">
    <source>
        <dbReference type="EMBL" id="ETO26991.1"/>
    </source>
</evidence>